<keyword evidence="5" id="KW-1185">Reference proteome</keyword>
<dbReference type="PANTHER" id="PTHR43065:SF50">
    <property type="entry name" value="HISTIDINE KINASE"/>
    <property type="match status" value="1"/>
</dbReference>
<dbReference type="SUPFAM" id="SSF55874">
    <property type="entry name" value="ATPase domain of HSP90 chaperone/DNA topoisomerase II/histidine kinase"/>
    <property type="match status" value="1"/>
</dbReference>
<dbReference type="InterPro" id="IPR036890">
    <property type="entry name" value="HATPase_C_sf"/>
</dbReference>
<proteinExistence type="predicted"/>
<dbReference type="InterPro" id="IPR005467">
    <property type="entry name" value="His_kinase_dom"/>
</dbReference>
<reference evidence="4 5" key="1">
    <citation type="submission" date="2017-08" db="EMBL/GenBank/DDBJ databases">
        <title>Pusillimonas indicus sp. nov., a member of the family Alcaligenaceae isolated from surface seawater.</title>
        <authorList>
            <person name="Li J."/>
        </authorList>
    </citation>
    <scope>NUCLEOTIDE SEQUENCE [LARGE SCALE GENOMIC DNA]</scope>
    <source>
        <strain evidence="4 5">17-4A</strain>
    </source>
</reference>
<dbReference type="EC" id="2.7.13.3" evidence="2"/>
<evidence type="ECO:0000259" key="3">
    <source>
        <dbReference type="PROSITE" id="PS50109"/>
    </source>
</evidence>
<gene>
    <name evidence="4" type="ORF">CJO09_12780</name>
</gene>
<comment type="caution">
    <text evidence="4">The sequence shown here is derived from an EMBL/GenBank/DDBJ whole genome shotgun (WGS) entry which is preliminary data.</text>
</comment>
<sequence>MTNNDTQVGSNPANLLNQIDHPLAVHLLQTEKMAGIGQLAAGVAHEINNPVGYVFSNLKTLAGYMQDMLKIIDATDHVESMGELHQLKKALDYDYIRQDVPALLRESEEGMDRIKHIISALKYFSHTDDDSFRLADLHQSIESTLTVAGNEIKYRAQVIKQFGVLPPVQFNVSQINQVVMNLLINAAQSIENSGMITLRTNQDGAWVWFEVEDTGCGMTAEIQQRIFEPFYTTKPVGQGTGMGLALSYGIVQKHNGRIDVFSRVGHGTRIRVWLPVHQPNF</sequence>
<evidence type="ECO:0000313" key="5">
    <source>
        <dbReference type="Proteomes" id="UP000266483"/>
    </source>
</evidence>
<accession>A0ABX9MTI3</accession>
<dbReference type="Gene3D" id="1.10.287.130">
    <property type="match status" value="1"/>
</dbReference>
<dbReference type="Pfam" id="PF02518">
    <property type="entry name" value="HATPase_c"/>
    <property type="match status" value="1"/>
</dbReference>
<dbReference type="InterPro" id="IPR004358">
    <property type="entry name" value="Sig_transdc_His_kin-like_C"/>
</dbReference>
<dbReference type="PANTHER" id="PTHR43065">
    <property type="entry name" value="SENSOR HISTIDINE KINASE"/>
    <property type="match status" value="1"/>
</dbReference>
<dbReference type="PRINTS" id="PR00344">
    <property type="entry name" value="BCTRLSENSOR"/>
</dbReference>
<dbReference type="Proteomes" id="UP000266483">
    <property type="component" value="Unassembled WGS sequence"/>
</dbReference>
<organism evidence="4 5">
    <name type="scientific">Neopusillimonas maritima</name>
    <dbReference type="NCBI Taxonomy" id="2026239"/>
    <lineage>
        <taxon>Bacteria</taxon>
        <taxon>Pseudomonadati</taxon>
        <taxon>Pseudomonadota</taxon>
        <taxon>Betaproteobacteria</taxon>
        <taxon>Burkholderiales</taxon>
        <taxon>Alcaligenaceae</taxon>
        <taxon>Neopusillimonas</taxon>
    </lineage>
</organism>
<dbReference type="SMART" id="SM00387">
    <property type="entry name" value="HATPase_c"/>
    <property type="match status" value="1"/>
</dbReference>
<evidence type="ECO:0000256" key="2">
    <source>
        <dbReference type="ARBA" id="ARBA00012438"/>
    </source>
</evidence>
<dbReference type="Gene3D" id="3.30.565.10">
    <property type="entry name" value="Histidine kinase-like ATPase, C-terminal domain"/>
    <property type="match status" value="1"/>
</dbReference>
<protein>
    <recommendedName>
        <fullName evidence="2">histidine kinase</fullName>
        <ecNumber evidence="2">2.7.13.3</ecNumber>
    </recommendedName>
</protein>
<comment type="catalytic activity">
    <reaction evidence="1">
        <text>ATP + protein L-histidine = ADP + protein N-phospho-L-histidine.</text>
        <dbReference type="EC" id="2.7.13.3"/>
    </reaction>
</comment>
<dbReference type="InterPro" id="IPR003594">
    <property type="entry name" value="HATPase_dom"/>
</dbReference>
<evidence type="ECO:0000256" key="1">
    <source>
        <dbReference type="ARBA" id="ARBA00000085"/>
    </source>
</evidence>
<evidence type="ECO:0000313" key="4">
    <source>
        <dbReference type="EMBL" id="RII82220.1"/>
    </source>
</evidence>
<dbReference type="PROSITE" id="PS50109">
    <property type="entry name" value="HIS_KIN"/>
    <property type="match status" value="1"/>
</dbReference>
<dbReference type="RefSeq" id="WP_119442685.1">
    <property type="nucleotide sequence ID" value="NZ_CP170494.1"/>
</dbReference>
<dbReference type="EMBL" id="NQOU01000005">
    <property type="protein sequence ID" value="RII82220.1"/>
    <property type="molecule type" value="Genomic_DNA"/>
</dbReference>
<name>A0ABX9MTI3_9BURK</name>
<feature type="domain" description="Histidine kinase" evidence="3">
    <location>
        <begin position="42"/>
        <end position="278"/>
    </location>
</feature>